<keyword evidence="2" id="KW-1185">Reference proteome</keyword>
<proteinExistence type="predicted"/>
<dbReference type="PROSITE" id="PS51257">
    <property type="entry name" value="PROKAR_LIPOPROTEIN"/>
    <property type="match status" value="1"/>
</dbReference>
<dbReference type="OrthoDB" id="9833176at2"/>
<protein>
    <recommendedName>
        <fullName evidence="3">Lipoprotein</fullName>
    </recommendedName>
</protein>
<sequence length="213" mass="23086">MRATRGIRSTLVLAALAAGCGGPAYQPDLTLTRSGPIIDATVEMHDLYAAPALMSGKKTFGLEAPDAKRVAPTELAEQVEEELFTELAQAGLFSRVTRFDPQPDLILSGRINALHEHNRPRLWTKIPGVGQVAGALEMKTHVSSGEADLTVYLLKPDGEVVGTYRGQSSFDETFNPTKEVPPGARLNRALSEAVEQIQKKILQDRTVRAIASR</sequence>
<name>A0A0K2GCG6_NITMO</name>
<evidence type="ECO:0000313" key="1">
    <source>
        <dbReference type="EMBL" id="ALA58292.1"/>
    </source>
</evidence>
<evidence type="ECO:0008006" key="3">
    <source>
        <dbReference type="Google" id="ProtNLM"/>
    </source>
</evidence>
<dbReference type="Proteomes" id="UP000069205">
    <property type="component" value="Chromosome"/>
</dbReference>
<accession>A0A0K2GCG6</accession>
<dbReference type="EMBL" id="CP011801">
    <property type="protein sequence ID" value="ALA58292.1"/>
    <property type="molecule type" value="Genomic_DNA"/>
</dbReference>
<dbReference type="AlphaFoldDB" id="A0A0K2GCG6"/>
<dbReference type="RefSeq" id="WP_053379483.1">
    <property type="nucleotide sequence ID" value="NZ_CP011801.1"/>
</dbReference>
<dbReference type="STRING" id="42253.NITMOv2_1872"/>
<dbReference type="PATRIC" id="fig|42253.5.peg.1843"/>
<reference evidence="1 2" key="1">
    <citation type="journal article" date="2015" name="Proc. Natl. Acad. Sci. U.S.A.">
        <title>Expanded metabolic versatility of ubiquitous nitrite-oxidizing bacteria from the genus Nitrospira.</title>
        <authorList>
            <person name="Koch H."/>
            <person name="Lucker S."/>
            <person name="Albertsen M."/>
            <person name="Kitzinger K."/>
            <person name="Herbold C."/>
            <person name="Spieck E."/>
            <person name="Nielsen P.H."/>
            <person name="Wagner M."/>
            <person name="Daims H."/>
        </authorList>
    </citation>
    <scope>NUCLEOTIDE SEQUENCE [LARGE SCALE GENOMIC DNA]</scope>
    <source>
        <strain evidence="1 2">NSP M-1</strain>
    </source>
</reference>
<organism evidence="1 2">
    <name type="scientific">Nitrospira moscoviensis</name>
    <dbReference type="NCBI Taxonomy" id="42253"/>
    <lineage>
        <taxon>Bacteria</taxon>
        <taxon>Pseudomonadati</taxon>
        <taxon>Nitrospirota</taxon>
        <taxon>Nitrospiria</taxon>
        <taxon>Nitrospirales</taxon>
        <taxon>Nitrospiraceae</taxon>
        <taxon>Nitrospira</taxon>
    </lineage>
</organism>
<evidence type="ECO:0000313" key="2">
    <source>
        <dbReference type="Proteomes" id="UP000069205"/>
    </source>
</evidence>
<gene>
    <name evidence="1" type="ORF">NITMOv2_1872</name>
</gene>
<dbReference type="KEGG" id="nmv:NITMOv2_1872"/>